<keyword evidence="7" id="KW-0963">Cytoplasm</keyword>
<comment type="cofactor">
    <cofactor evidence="7">
        <name>Mg(2+)</name>
        <dbReference type="ChEBI" id="CHEBI:18420"/>
    </cofactor>
    <text evidence="7">Binds 1 Mg(2+) ion per subunit.</text>
</comment>
<dbReference type="RefSeq" id="WP_003322151.1">
    <property type="nucleotide sequence ID" value="NZ_ALPT02000094.1"/>
</dbReference>
<sequence length="168" mass="19069">MQRIVYLTGFMGSGKTTVGEGLGKALGVQVIDTDQWIEQIENETIKELFQTKGERYFREKETEALVKIQQYPLIVTTGGGIVLKEENRELMRNKGAVVFLDCKIDEIFDRVAGDSTRPLLQNKSKAEIKKMYDDRKTAYLEAATIVFDTSGKSVMQIVQELKEILLKK</sequence>
<comment type="caution">
    <text evidence="7">Lacks conserved residue(s) required for the propagation of feature annotation.</text>
</comment>
<evidence type="ECO:0000313" key="9">
    <source>
        <dbReference type="Proteomes" id="UP000297014"/>
    </source>
</evidence>
<evidence type="ECO:0000256" key="6">
    <source>
        <dbReference type="ARBA" id="ARBA00023141"/>
    </source>
</evidence>
<feature type="binding site" evidence="7">
    <location>
        <position position="16"/>
    </location>
    <ligand>
        <name>Mg(2+)</name>
        <dbReference type="ChEBI" id="CHEBI:18420"/>
    </ligand>
</feature>
<dbReference type="PANTHER" id="PTHR21087">
    <property type="entry name" value="SHIKIMATE KINASE"/>
    <property type="match status" value="1"/>
</dbReference>
<dbReference type="EMBL" id="JALP01000126">
    <property type="protein sequence ID" value="THG90665.1"/>
    <property type="molecule type" value="Genomic_DNA"/>
</dbReference>
<evidence type="ECO:0000256" key="4">
    <source>
        <dbReference type="ARBA" id="ARBA00022777"/>
    </source>
</evidence>
<dbReference type="PANTHER" id="PTHR21087:SF16">
    <property type="entry name" value="SHIKIMATE KINASE 1, CHLOROPLASTIC"/>
    <property type="match status" value="1"/>
</dbReference>
<dbReference type="AlphaFoldDB" id="A0A4S4JZD7"/>
<dbReference type="GO" id="GO:0005524">
    <property type="term" value="F:ATP binding"/>
    <property type="evidence" value="ECO:0007669"/>
    <property type="project" value="UniProtKB-UniRule"/>
</dbReference>
<dbReference type="EC" id="2.7.1.71" evidence="7"/>
<feature type="binding site" evidence="7">
    <location>
        <position position="135"/>
    </location>
    <ligand>
        <name>substrate</name>
    </ligand>
</feature>
<gene>
    <name evidence="7" type="primary">aroK</name>
    <name evidence="8" type="ORF">AJ85_09465</name>
</gene>
<reference evidence="8 9" key="1">
    <citation type="submission" date="2014-01" db="EMBL/GenBank/DDBJ databases">
        <title>Draft genome sequencing of Bacillus alcalophilus CGMCC 1.3604.</title>
        <authorList>
            <person name="Yang J."/>
            <person name="Diao L."/>
            <person name="Yang S."/>
        </authorList>
    </citation>
    <scope>NUCLEOTIDE SEQUENCE [LARGE SCALE GENOMIC DNA]</scope>
    <source>
        <strain evidence="8 9">CGMCC 1.3604</strain>
    </source>
</reference>
<comment type="function">
    <text evidence="7">Catalyzes the specific phosphorylation of the 3-hydroxyl group of shikimic acid using ATP as a cosubstrate.</text>
</comment>
<accession>A0A4S4JZD7</accession>
<dbReference type="GO" id="GO:0004765">
    <property type="term" value="F:shikimate kinase activity"/>
    <property type="evidence" value="ECO:0007669"/>
    <property type="project" value="UniProtKB-UniRule"/>
</dbReference>
<dbReference type="Pfam" id="PF01202">
    <property type="entry name" value="SKI"/>
    <property type="match status" value="1"/>
</dbReference>
<dbReference type="UniPathway" id="UPA00053">
    <property type="reaction ID" value="UER00088"/>
</dbReference>
<dbReference type="OrthoDB" id="9800332at2"/>
<dbReference type="SUPFAM" id="SSF52540">
    <property type="entry name" value="P-loop containing nucleoside triphosphate hydrolases"/>
    <property type="match status" value="1"/>
</dbReference>
<evidence type="ECO:0000313" key="8">
    <source>
        <dbReference type="EMBL" id="THG90665.1"/>
    </source>
</evidence>
<dbReference type="InterPro" id="IPR027417">
    <property type="entry name" value="P-loop_NTPase"/>
</dbReference>
<feature type="binding site" evidence="7">
    <location>
        <position position="34"/>
    </location>
    <ligand>
        <name>substrate</name>
    </ligand>
</feature>
<evidence type="ECO:0000256" key="3">
    <source>
        <dbReference type="ARBA" id="ARBA00022741"/>
    </source>
</evidence>
<comment type="catalytic activity">
    <reaction evidence="7">
        <text>shikimate + ATP = 3-phosphoshikimate + ADP + H(+)</text>
        <dbReference type="Rhea" id="RHEA:13121"/>
        <dbReference type="ChEBI" id="CHEBI:15378"/>
        <dbReference type="ChEBI" id="CHEBI:30616"/>
        <dbReference type="ChEBI" id="CHEBI:36208"/>
        <dbReference type="ChEBI" id="CHEBI:145989"/>
        <dbReference type="ChEBI" id="CHEBI:456216"/>
        <dbReference type="EC" id="2.7.1.71"/>
    </reaction>
</comment>
<keyword evidence="3 7" id="KW-0547">Nucleotide-binding</keyword>
<dbReference type="GO" id="GO:0008652">
    <property type="term" value="P:amino acid biosynthetic process"/>
    <property type="evidence" value="ECO:0007669"/>
    <property type="project" value="UniProtKB-KW"/>
</dbReference>
<proteinExistence type="inferred from homology"/>
<dbReference type="Proteomes" id="UP000297014">
    <property type="component" value="Unassembled WGS sequence"/>
</dbReference>
<dbReference type="CDD" id="cd00464">
    <property type="entry name" value="SK"/>
    <property type="match status" value="1"/>
</dbReference>
<feature type="binding site" evidence="7">
    <location>
        <position position="58"/>
    </location>
    <ligand>
        <name>substrate</name>
    </ligand>
</feature>
<dbReference type="GO" id="GO:0009423">
    <property type="term" value="P:chorismate biosynthetic process"/>
    <property type="evidence" value="ECO:0007669"/>
    <property type="project" value="UniProtKB-UniRule"/>
</dbReference>
<comment type="caution">
    <text evidence="8">The sequence shown here is derived from an EMBL/GenBank/DDBJ whole genome shotgun (WGS) entry which is preliminary data.</text>
</comment>
<evidence type="ECO:0000256" key="2">
    <source>
        <dbReference type="ARBA" id="ARBA00022679"/>
    </source>
</evidence>
<keyword evidence="6 7" id="KW-0057">Aromatic amino acid biosynthesis</keyword>
<keyword evidence="2 7" id="KW-0808">Transferase</keyword>
<dbReference type="Gene3D" id="3.40.50.300">
    <property type="entry name" value="P-loop containing nucleotide triphosphate hydrolases"/>
    <property type="match status" value="1"/>
</dbReference>
<dbReference type="InterPro" id="IPR031322">
    <property type="entry name" value="Shikimate/glucono_kinase"/>
</dbReference>
<dbReference type="GO" id="GO:0000287">
    <property type="term" value="F:magnesium ion binding"/>
    <property type="evidence" value="ECO:0007669"/>
    <property type="project" value="UniProtKB-UniRule"/>
</dbReference>
<keyword evidence="4 7" id="KW-0418">Kinase</keyword>
<dbReference type="PRINTS" id="PR01100">
    <property type="entry name" value="SHIKIMTKNASE"/>
</dbReference>
<dbReference type="GO" id="GO:0009073">
    <property type="term" value="P:aromatic amino acid family biosynthetic process"/>
    <property type="evidence" value="ECO:0007669"/>
    <property type="project" value="UniProtKB-KW"/>
</dbReference>
<organism evidence="8 9">
    <name type="scientific">Alkalihalobacillus alcalophilus ATCC 27647 = CGMCC 1.3604</name>
    <dbReference type="NCBI Taxonomy" id="1218173"/>
    <lineage>
        <taxon>Bacteria</taxon>
        <taxon>Bacillati</taxon>
        <taxon>Bacillota</taxon>
        <taxon>Bacilli</taxon>
        <taxon>Bacillales</taxon>
        <taxon>Bacillaceae</taxon>
        <taxon>Alkalihalobacillus</taxon>
    </lineage>
</organism>
<comment type="subcellular location">
    <subcellularLocation>
        <location evidence="7">Cytoplasm</location>
    </subcellularLocation>
</comment>
<dbReference type="InterPro" id="IPR000623">
    <property type="entry name" value="Shikimate_kinase/TSH1"/>
</dbReference>
<feature type="binding site" evidence="7">
    <location>
        <position position="117"/>
    </location>
    <ligand>
        <name>ATP</name>
        <dbReference type="ChEBI" id="CHEBI:30616"/>
    </ligand>
</feature>
<keyword evidence="7" id="KW-0460">Magnesium</keyword>
<evidence type="ECO:0000256" key="1">
    <source>
        <dbReference type="ARBA" id="ARBA00022605"/>
    </source>
</evidence>
<feature type="binding site" evidence="7">
    <location>
        <position position="79"/>
    </location>
    <ligand>
        <name>substrate</name>
    </ligand>
</feature>
<keyword evidence="7" id="KW-0479">Metal-binding</keyword>
<feature type="binding site" evidence="7">
    <location>
        <begin position="12"/>
        <end position="17"/>
    </location>
    <ligand>
        <name>ATP</name>
        <dbReference type="ChEBI" id="CHEBI:30616"/>
    </ligand>
</feature>
<keyword evidence="5 7" id="KW-0067">ATP-binding</keyword>
<comment type="similarity">
    <text evidence="7">Belongs to the shikimate kinase family.</text>
</comment>
<protein>
    <recommendedName>
        <fullName evidence="7">Shikimate kinase</fullName>
        <shortName evidence="7">SK</shortName>
        <ecNumber evidence="7">2.7.1.71</ecNumber>
    </recommendedName>
</protein>
<keyword evidence="1 7" id="KW-0028">Amino-acid biosynthesis</keyword>
<dbReference type="HAMAP" id="MF_00109">
    <property type="entry name" value="Shikimate_kinase"/>
    <property type="match status" value="1"/>
</dbReference>
<comment type="subunit">
    <text evidence="7">Monomer.</text>
</comment>
<name>A0A4S4JZD7_ALKAL</name>
<comment type="pathway">
    <text evidence="7">Metabolic intermediate biosynthesis; chorismate biosynthesis; chorismate from D-erythrose 4-phosphate and phosphoenolpyruvate: step 5/7.</text>
</comment>
<evidence type="ECO:0000256" key="5">
    <source>
        <dbReference type="ARBA" id="ARBA00022840"/>
    </source>
</evidence>
<evidence type="ECO:0000256" key="7">
    <source>
        <dbReference type="HAMAP-Rule" id="MF_00109"/>
    </source>
</evidence>
<dbReference type="GO" id="GO:0005829">
    <property type="term" value="C:cytosol"/>
    <property type="evidence" value="ECO:0007669"/>
    <property type="project" value="TreeGrafter"/>
</dbReference>